<evidence type="ECO:0000256" key="3">
    <source>
        <dbReference type="ARBA" id="ARBA00022840"/>
    </source>
</evidence>
<comment type="subunit">
    <text evidence="5">The complex is composed of two ATP-binding proteins (OpuCA), two transmembrane proteins (OpuCB and OpuCD) and a solute-binding protein (OpuCC).</text>
</comment>
<dbReference type="SUPFAM" id="SSF52540">
    <property type="entry name" value="P-loop containing nucleoside triphosphate hydrolases"/>
    <property type="match status" value="1"/>
</dbReference>
<dbReference type="InterPro" id="IPR003593">
    <property type="entry name" value="AAA+_ATPase"/>
</dbReference>
<protein>
    <recommendedName>
        <fullName evidence="7">Carnitine transport ATP-binding protein OpuCA</fullName>
        <ecNumber evidence="6">7.6.2.9</ecNumber>
    </recommendedName>
</protein>
<evidence type="ECO:0000313" key="11">
    <source>
        <dbReference type="Proteomes" id="UP000243650"/>
    </source>
</evidence>
<proteinExistence type="predicted"/>
<comment type="caution">
    <text evidence="10">The sequence shown here is derived from an EMBL/GenBank/DDBJ whole genome shotgun (WGS) entry which is preliminary data.</text>
</comment>
<dbReference type="InterPro" id="IPR050093">
    <property type="entry name" value="ABC_SmlMolc_Importer"/>
</dbReference>
<evidence type="ECO:0000313" key="10">
    <source>
        <dbReference type="EMBL" id="PRO66619.1"/>
    </source>
</evidence>
<evidence type="ECO:0000256" key="7">
    <source>
        <dbReference type="ARBA" id="ARBA00070305"/>
    </source>
</evidence>
<keyword evidence="2" id="KW-0547">Nucleotide-binding</keyword>
<dbReference type="InterPro" id="IPR027417">
    <property type="entry name" value="P-loop_NTPase"/>
</dbReference>
<evidence type="ECO:0000259" key="9">
    <source>
        <dbReference type="PROSITE" id="PS50893"/>
    </source>
</evidence>
<evidence type="ECO:0000256" key="6">
    <source>
        <dbReference type="ARBA" id="ARBA00066388"/>
    </source>
</evidence>
<keyword evidence="1" id="KW-0813">Transport</keyword>
<dbReference type="GO" id="GO:0015418">
    <property type="term" value="F:ABC-type quaternary ammonium compound transporting activity"/>
    <property type="evidence" value="ECO:0007669"/>
    <property type="project" value="UniProtKB-EC"/>
</dbReference>
<evidence type="ECO:0000256" key="8">
    <source>
        <dbReference type="SAM" id="MobiDB-lite"/>
    </source>
</evidence>
<name>A0A2P6MK10_ALKUR</name>
<dbReference type="SMART" id="SM00382">
    <property type="entry name" value="AAA"/>
    <property type="match status" value="1"/>
</dbReference>
<sequence length="316" mass="35260">MKGRKLRMLTLEHIEKSFHQETVLHPVTLTVTAGNILSIVGPSGCGKTTLLRCVAGFLKPDGGEMYLGDSRLDTKKAAERPVVLMFQDALLFPHLTVSENAAYGLRHGRRRLSRPERKQETEAMLSRVGLWEKRNHYPRELSGGQQQRVSLARALLLQPDLLLLDEPFSSLDAHLRQELRLWVRDFLKEEGVTALFVTHDREEAAIMGDRMLVMQRGHVLQEGTPEDVHKRPAGPDVAAFIGEGIYLDGTYYPGSSLEAASEGAAAVVEHAVYAYGWTFYRIHLEADGQQTVIRSEESLTPGQKLAVRPKEGVSDD</sequence>
<dbReference type="GO" id="GO:0005524">
    <property type="term" value="F:ATP binding"/>
    <property type="evidence" value="ECO:0007669"/>
    <property type="project" value="UniProtKB-KW"/>
</dbReference>
<dbReference type="AlphaFoldDB" id="A0A2P6MK10"/>
<organism evidence="10 11">
    <name type="scientific">Alkalicoccus urumqiensis</name>
    <name type="common">Bacillus urumqiensis</name>
    <dbReference type="NCBI Taxonomy" id="1548213"/>
    <lineage>
        <taxon>Bacteria</taxon>
        <taxon>Bacillati</taxon>
        <taxon>Bacillota</taxon>
        <taxon>Bacilli</taxon>
        <taxon>Bacillales</taxon>
        <taxon>Bacillaceae</taxon>
        <taxon>Alkalicoccus</taxon>
    </lineage>
</organism>
<keyword evidence="11" id="KW-1185">Reference proteome</keyword>
<dbReference type="Pfam" id="PF00005">
    <property type="entry name" value="ABC_tran"/>
    <property type="match status" value="1"/>
</dbReference>
<accession>A0A2P6MK10</accession>
<evidence type="ECO:0000256" key="2">
    <source>
        <dbReference type="ARBA" id="ARBA00022741"/>
    </source>
</evidence>
<reference evidence="10 11" key="1">
    <citation type="submission" date="2018-03" db="EMBL/GenBank/DDBJ databases">
        <title>Bacillus urumqiensis sp. nov., a moderately haloalkaliphilic bacterium isolated from a salt lake.</title>
        <authorList>
            <person name="Zhao B."/>
            <person name="Liao Z."/>
        </authorList>
    </citation>
    <scope>NUCLEOTIDE SEQUENCE [LARGE SCALE GENOMIC DNA]</scope>
    <source>
        <strain evidence="10 11">BZ-SZ-XJ18</strain>
    </source>
</reference>
<dbReference type="PANTHER" id="PTHR42781">
    <property type="entry name" value="SPERMIDINE/PUTRESCINE IMPORT ATP-BINDING PROTEIN POTA"/>
    <property type="match status" value="1"/>
</dbReference>
<dbReference type="GO" id="GO:0016887">
    <property type="term" value="F:ATP hydrolysis activity"/>
    <property type="evidence" value="ECO:0007669"/>
    <property type="project" value="InterPro"/>
</dbReference>
<comment type="catalytic activity">
    <reaction evidence="4">
        <text>a quaternary ammonium(out) + ATP + H2O = a quaternary ammonium(in) + ADP + phosphate + H(+)</text>
        <dbReference type="Rhea" id="RHEA:11036"/>
        <dbReference type="ChEBI" id="CHEBI:15377"/>
        <dbReference type="ChEBI" id="CHEBI:15378"/>
        <dbReference type="ChEBI" id="CHEBI:30616"/>
        <dbReference type="ChEBI" id="CHEBI:35267"/>
        <dbReference type="ChEBI" id="CHEBI:43474"/>
        <dbReference type="ChEBI" id="CHEBI:456216"/>
        <dbReference type="EC" id="7.6.2.9"/>
    </reaction>
</comment>
<dbReference type="InterPro" id="IPR017871">
    <property type="entry name" value="ABC_transporter-like_CS"/>
</dbReference>
<dbReference type="EC" id="7.6.2.9" evidence="6"/>
<dbReference type="PROSITE" id="PS00211">
    <property type="entry name" value="ABC_TRANSPORTER_1"/>
    <property type="match status" value="1"/>
</dbReference>
<evidence type="ECO:0000256" key="4">
    <source>
        <dbReference type="ARBA" id="ARBA00052482"/>
    </source>
</evidence>
<dbReference type="PROSITE" id="PS50893">
    <property type="entry name" value="ABC_TRANSPORTER_2"/>
    <property type="match status" value="1"/>
</dbReference>
<feature type="domain" description="ABC transporter" evidence="9">
    <location>
        <begin position="9"/>
        <end position="241"/>
    </location>
</feature>
<feature type="region of interest" description="Disordered" evidence="8">
    <location>
        <begin position="297"/>
        <end position="316"/>
    </location>
</feature>
<dbReference type="Proteomes" id="UP000243650">
    <property type="component" value="Unassembled WGS sequence"/>
</dbReference>
<dbReference type="FunFam" id="3.40.50.300:FF:000425">
    <property type="entry name" value="Probable ABC transporter, ATP-binding subunit"/>
    <property type="match status" value="1"/>
</dbReference>
<evidence type="ECO:0000256" key="1">
    <source>
        <dbReference type="ARBA" id="ARBA00022448"/>
    </source>
</evidence>
<dbReference type="EMBL" id="PVNS01000003">
    <property type="protein sequence ID" value="PRO66619.1"/>
    <property type="molecule type" value="Genomic_DNA"/>
</dbReference>
<evidence type="ECO:0000256" key="5">
    <source>
        <dbReference type="ARBA" id="ARBA00063934"/>
    </source>
</evidence>
<dbReference type="PANTHER" id="PTHR42781:SF4">
    <property type="entry name" value="SPERMIDINE_PUTRESCINE IMPORT ATP-BINDING PROTEIN POTA"/>
    <property type="match status" value="1"/>
</dbReference>
<dbReference type="Gene3D" id="3.40.50.300">
    <property type="entry name" value="P-loop containing nucleotide triphosphate hydrolases"/>
    <property type="match status" value="1"/>
</dbReference>
<keyword evidence="3 10" id="KW-0067">ATP-binding</keyword>
<dbReference type="InterPro" id="IPR003439">
    <property type="entry name" value="ABC_transporter-like_ATP-bd"/>
</dbReference>
<gene>
    <name evidence="10" type="ORF">C6I21_04555</name>
</gene>
<dbReference type="OrthoDB" id="9790614at2"/>